<dbReference type="AlphaFoldDB" id="A0AAF0QJB3"/>
<dbReference type="EMBL" id="CP133614">
    <property type="protein sequence ID" value="WMV21671.1"/>
    <property type="molecule type" value="Genomic_DNA"/>
</dbReference>
<sequence length="87" mass="9837">MINLHRGGSKLGVNKDDGLIISQKKFVLDMLKDYKIANMSSFSSSLDPAFKLHAKEGTPLTEPLFYRKLIGRLNFLTNTRMDISYSV</sequence>
<name>A0AAF0QJB3_SOLVR</name>
<gene>
    <name evidence="1" type="ORF">MTR67_015056</name>
</gene>
<dbReference type="Proteomes" id="UP001234989">
    <property type="component" value="Chromosome 3"/>
</dbReference>
<proteinExistence type="predicted"/>
<protein>
    <recommendedName>
        <fullName evidence="3">Reverse transcriptase Ty1/copia-type domain-containing protein</fullName>
    </recommendedName>
</protein>
<reference evidence="1" key="1">
    <citation type="submission" date="2023-08" db="EMBL/GenBank/DDBJ databases">
        <title>A de novo genome assembly of Solanum verrucosum Schlechtendal, a Mexican diploid species geographically isolated from the other diploid A-genome species in potato relatives.</title>
        <authorList>
            <person name="Hosaka K."/>
        </authorList>
    </citation>
    <scope>NUCLEOTIDE SEQUENCE</scope>
    <source>
        <tissue evidence="1">Young leaves</tissue>
    </source>
</reference>
<accession>A0AAF0QJB3</accession>
<evidence type="ECO:0000313" key="1">
    <source>
        <dbReference type="EMBL" id="WMV21671.1"/>
    </source>
</evidence>
<evidence type="ECO:0000313" key="2">
    <source>
        <dbReference type="Proteomes" id="UP001234989"/>
    </source>
</evidence>
<organism evidence="1 2">
    <name type="scientific">Solanum verrucosum</name>
    <dbReference type="NCBI Taxonomy" id="315347"/>
    <lineage>
        <taxon>Eukaryota</taxon>
        <taxon>Viridiplantae</taxon>
        <taxon>Streptophyta</taxon>
        <taxon>Embryophyta</taxon>
        <taxon>Tracheophyta</taxon>
        <taxon>Spermatophyta</taxon>
        <taxon>Magnoliopsida</taxon>
        <taxon>eudicotyledons</taxon>
        <taxon>Gunneridae</taxon>
        <taxon>Pentapetalae</taxon>
        <taxon>asterids</taxon>
        <taxon>lamiids</taxon>
        <taxon>Solanales</taxon>
        <taxon>Solanaceae</taxon>
        <taxon>Solanoideae</taxon>
        <taxon>Solaneae</taxon>
        <taxon>Solanum</taxon>
    </lineage>
</organism>
<evidence type="ECO:0008006" key="3">
    <source>
        <dbReference type="Google" id="ProtNLM"/>
    </source>
</evidence>
<keyword evidence="2" id="KW-1185">Reference proteome</keyword>